<comment type="similarity">
    <text evidence="1 2">Belongs to the dTDP-4-dehydrorhamnose reductase family.</text>
</comment>
<organism evidence="4 5">
    <name type="scientific">Paenibacillus rigui</name>
    <dbReference type="NCBI Taxonomy" id="554312"/>
    <lineage>
        <taxon>Bacteria</taxon>
        <taxon>Bacillati</taxon>
        <taxon>Bacillota</taxon>
        <taxon>Bacilli</taxon>
        <taxon>Bacillales</taxon>
        <taxon>Paenibacillaceae</taxon>
        <taxon>Paenibacillus</taxon>
    </lineage>
</organism>
<dbReference type="FunFam" id="3.40.50.720:FF:000159">
    <property type="entry name" value="dTDP-4-dehydrorhamnose reductase"/>
    <property type="match status" value="1"/>
</dbReference>
<dbReference type="GO" id="GO:0008831">
    <property type="term" value="F:dTDP-4-dehydrorhamnose reductase activity"/>
    <property type="evidence" value="ECO:0007669"/>
    <property type="project" value="UniProtKB-EC"/>
</dbReference>
<dbReference type="InterPro" id="IPR029903">
    <property type="entry name" value="RmlD-like-bd"/>
</dbReference>
<dbReference type="UniPathway" id="UPA00124"/>
<evidence type="ECO:0000259" key="3">
    <source>
        <dbReference type="Pfam" id="PF04321"/>
    </source>
</evidence>
<dbReference type="EMBL" id="NMQW01000046">
    <property type="protein sequence ID" value="OXM83476.1"/>
    <property type="molecule type" value="Genomic_DNA"/>
</dbReference>
<gene>
    <name evidence="4" type="primary">rfbD</name>
    <name evidence="4" type="ORF">CF651_25480</name>
</gene>
<keyword evidence="2" id="KW-0560">Oxidoreductase</keyword>
<dbReference type="AlphaFoldDB" id="A0A229UJA5"/>
<dbReference type="PANTHER" id="PTHR10491:SF4">
    <property type="entry name" value="METHIONINE ADENOSYLTRANSFERASE 2 SUBUNIT BETA"/>
    <property type="match status" value="1"/>
</dbReference>
<comment type="function">
    <text evidence="2">Catalyzes the reduction of dTDP-6-deoxy-L-lyxo-4-hexulose to yield dTDP-L-rhamnose.</text>
</comment>
<sequence length="296" mass="33124">MNIVITGAGGQLGHDLIRVLGSSGEHRVSAMSRQELDVTDENAVFKAIAAIRPEVIIHAAAYTQVDLAESHMEEAYMVNSFGTRNVALAAAQTGAKLVYISTDYVFDGTKRIPYTESDRTNPISIYGNSKLHGEKFVQITCERYYIVRTSWLYGKHGTNFVTKVLSWAEQKEELKMIHDQFGSPTYTYDLARFIHQLIATEHYGIYHAANRGACSRLEFAREILRLAGKSHIKLQPVSSDQFPTPARRPEYSVFDAKAIRENGLEPLPPWQEALRMFLEEDLPGNQQGEGSGNGQN</sequence>
<proteinExistence type="inferred from homology"/>
<dbReference type="Gene3D" id="3.90.25.10">
    <property type="entry name" value="UDP-galactose 4-epimerase, domain 1"/>
    <property type="match status" value="1"/>
</dbReference>
<dbReference type="CDD" id="cd05254">
    <property type="entry name" value="dTDP_HR_like_SDR_e"/>
    <property type="match status" value="1"/>
</dbReference>
<dbReference type="SUPFAM" id="SSF51735">
    <property type="entry name" value="NAD(P)-binding Rossmann-fold domains"/>
    <property type="match status" value="1"/>
</dbReference>
<evidence type="ECO:0000313" key="4">
    <source>
        <dbReference type="EMBL" id="OXM83476.1"/>
    </source>
</evidence>
<dbReference type="InterPro" id="IPR036291">
    <property type="entry name" value="NAD(P)-bd_dom_sf"/>
</dbReference>
<evidence type="ECO:0000313" key="5">
    <source>
        <dbReference type="Proteomes" id="UP000215509"/>
    </source>
</evidence>
<comment type="pathway">
    <text evidence="2">Carbohydrate biosynthesis; dTDP-L-rhamnose biosynthesis.</text>
</comment>
<protein>
    <recommendedName>
        <fullName evidence="2">dTDP-4-dehydrorhamnose reductase</fullName>
        <ecNumber evidence="2">1.1.1.133</ecNumber>
    </recommendedName>
</protein>
<dbReference type="InterPro" id="IPR005913">
    <property type="entry name" value="dTDP_dehydrorham_reduct"/>
</dbReference>
<reference evidence="4 5" key="1">
    <citation type="submission" date="2017-07" db="EMBL/GenBank/DDBJ databases">
        <title>Genome sequencing and assembly of Paenibacillus rigui.</title>
        <authorList>
            <person name="Mayilraj S."/>
        </authorList>
    </citation>
    <scope>NUCLEOTIDE SEQUENCE [LARGE SCALE GENOMIC DNA]</scope>
    <source>
        <strain evidence="4 5">JCM 16352</strain>
    </source>
</reference>
<dbReference type="OrthoDB" id="9803892at2"/>
<accession>A0A229UJA5</accession>
<name>A0A229UJA5_9BACL</name>
<dbReference type="Gene3D" id="3.40.50.720">
    <property type="entry name" value="NAD(P)-binding Rossmann-like Domain"/>
    <property type="match status" value="1"/>
</dbReference>
<dbReference type="Proteomes" id="UP000215509">
    <property type="component" value="Unassembled WGS sequence"/>
</dbReference>
<dbReference type="NCBIfam" id="TIGR01214">
    <property type="entry name" value="rmlD"/>
    <property type="match status" value="1"/>
</dbReference>
<evidence type="ECO:0000256" key="1">
    <source>
        <dbReference type="ARBA" id="ARBA00010944"/>
    </source>
</evidence>
<dbReference type="GO" id="GO:0019305">
    <property type="term" value="P:dTDP-rhamnose biosynthetic process"/>
    <property type="evidence" value="ECO:0007669"/>
    <property type="project" value="UniProtKB-UniPathway"/>
</dbReference>
<dbReference type="PANTHER" id="PTHR10491">
    <property type="entry name" value="DTDP-4-DEHYDRORHAMNOSE REDUCTASE"/>
    <property type="match status" value="1"/>
</dbReference>
<dbReference type="GO" id="GO:0005829">
    <property type="term" value="C:cytosol"/>
    <property type="evidence" value="ECO:0007669"/>
    <property type="project" value="TreeGrafter"/>
</dbReference>
<keyword evidence="2" id="KW-0521">NADP</keyword>
<comment type="caution">
    <text evidence="4">The sequence shown here is derived from an EMBL/GenBank/DDBJ whole genome shotgun (WGS) entry which is preliminary data.</text>
</comment>
<feature type="domain" description="RmlD-like substrate binding" evidence="3">
    <location>
        <begin position="1"/>
        <end position="280"/>
    </location>
</feature>
<evidence type="ECO:0000256" key="2">
    <source>
        <dbReference type="RuleBase" id="RU364082"/>
    </source>
</evidence>
<dbReference type="RefSeq" id="WP_094017693.1">
    <property type="nucleotide sequence ID" value="NZ_NMQW01000046.1"/>
</dbReference>
<keyword evidence="5" id="KW-1185">Reference proteome</keyword>
<dbReference type="EC" id="1.1.1.133" evidence="2"/>
<dbReference type="Pfam" id="PF04321">
    <property type="entry name" value="RmlD_sub_bind"/>
    <property type="match status" value="1"/>
</dbReference>